<accession>A0AAD7RRR8</accession>
<sequence>MTGSHAPPRRRPAASPSERTVIFRQPGSCQAAGTPLRAGQAAGGGGRGMVTSGSEARLGPARREGDFQTPSSSFTAGLLQSVAGR</sequence>
<evidence type="ECO:0000313" key="2">
    <source>
        <dbReference type="EMBL" id="KAJ8389194.1"/>
    </source>
</evidence>
<reference evidence="2" key="1">
    <citation type="journal article" date="2023" name="Science">
        <title>Genome structures resolve the early diversification of teleost fishes.</title>
        <authorList>
            <person name="Parey E."/>
            <person name="Louis A."/>
            <person name="Montfort J."/>
            <person name="Bouchez O."/>
            <person name="Roques C."/>
            <person name="Iampietro C."/>
            <person name="Lluch J."/>
            <person name="Castinel A."/>
            <person name="Donnadieu C."/>
            <person name="Desvignes T."/>
            <person name="Floi Bucao C."/>
            <person name="Jouanno E."/>
            <person name="Wen M."/>
            <person name="Mejri S."/>
            <person name="Dirks R."/>
            <person name="Jansen H."/>
            <person name="Henkel C."/>
            <person name="Chen W.J."/>
            <person name="Zahm M."/>
            <person name="Cabau C."/>
            <person name="Klopp C."/>
            <person name="Thompson A.W."/>
            <person name="Robinson-Rechavi M."/>
            <person name="Braasch I."/>
            <person name="Lecointre G."/>
            <person name="Bobe J."/>
            <person name="Postlethwait J.H."/>
            <person name="Berthelot C."/>
            <person name="Roest Crollius H."/>
            <person name="Guiguen Y."/>
        </authorList>
    </citation>
    <scope>NUCLEOTIDE SEQUENCE</scope>
    <source>
        <strain evidence="2">NC1722</strain>
    </source>
</reference>
<name>A0AAD7RRR8_9TELE</name>
<evidence type="ECO:0000313" key="3">
    <source>
        <dbReference type="Proteomes" id="UP001221898"/>
    </source>
</evidence>
<keyword evidence="3" id="KW-1185">Reference proteome</keyword>
<feature type="region of interest" description="Disordered" evidence="1">
    <location>
        <begin position="29"/>
        <end position="85"/>
    </location>
</feature>
<evidence type="ECO:0000256" key="1">
    <source>
        <dbReference type="SAM" id="MobiDB-lite"/>
    </source>
</evidence>
<proteinExistence type="predicted"/>
<organism evidence="2 3">
    <name type="scientific">Aldrovandia affinis</name>
    <dbReference type="NCBI Taxonomy" id="143900"/>
    <lineage>
        <taxon>Eukaryota</taxon>
        <taxon>Metazoa</taxon>
        <taxon>Chordata</taxon>
        <taxon>Craniata</taxon>
        <taxon>Vertebrata</taxon>
        <taxon>Euteleostomi</taxon>
        <taxon>Actinopterygii</taxon>
        <taxon>Neopterygii</taxon>
        <taxon>Teleostei</taxon>
        <taxon>Notacanthiformes</taxon>
        <taxon>Halosauridae</taxon>
        <taxon>Aldrovandia</taxon>
    </lineage>
</organism>
<gene>
    <name evidence="2" type="ORF">AAFF_G00122140</name>
</gene>
<protein>
    <submittedName>
        <fullName evidence="2">Uncharacterized protein</fullName>
    </submittedName>
</protein>
<comment type="caution">
    <text evidence="2">The sequence shown here is derived from an EMBL/GenBank/DDBJ whole genome shotgun (WGS) entry which is preliminary data.</text>
</comment>
<dbReference type="AlphaFoldDB" id="A0AAD7RRR8"/>
<dbReference type="EMBL" id="JAINUG010000185">
    <property type="protein sequence ID" value="KAJ8389194.1"/>
    <property type="molecule type" value="Genomic_DNA"/>
</dbReference>
<dbReference type="Proteomes" id="UP001221898">
    <property type="component" value="Unassembled WGS sequence"/>
</dbReference>